<sequence>MITHSSAPSTNVVWLPLLSFLSYDAQCETSPEDTFLDDVSFQDPVIFGGLMRHLLVLHLVAPELTSLRLSEVTDSDLLTIRRFMQASNSAPALDVYTL</sequence>
<feature type="chain" id="PRO_5023130325" evidence="1">
    <location>
        <begin position="28"/>
        <end position="98"/>
    </location>
</feature>
<organism evidence="2 3">
    <name type="scientific">Pterulicium gracile</name>
    <dbReference type="NCBI Taxonomy" id="1884261"/>
    <lineage>
        <taxon>Eukaryota</taxon>
        <taxon>Fungi</taxon>
        <taxon>Dikarya</taxon>
        <taxon>Basidiomycota</taxon>
        <taxon>Agaricomycotina</taxon>
        <taxon>Agaricomycetes</taxon>
        <taxon>Agaricomycetidae</taxon>
        <taxon>Agaricales</taxon>
        <taxon>Pleurotineae</taxon>
        <taxon>Pterulaceae</taxon>
        <taxon>Pterulicium</taxon>
    </lineage>
</organism>
<feature type="signal peptide" evidence="1">
    <location>
        <begin position="1"/>
        <end position="27"/>
    </location>
</feature>
<evidence type="ECO:0000313" key="3">
    <source>
        <dbReference type="Proteomes" id="UP000305067"/>
    </source>
</evidence>
<proteinExistence type="predicted"/>
<evidence type="ECO:0000313" key="2">
    <source>
        <dbReference type="EMBL" id="TFK97080.1"/>
    </source>
</evidence>
<keyword evidence="3" id="KW-1185">Reference proteome</keyword>
<dbReference type="Proteomes" id="UP000305067">
    <property type="component" value="Unassembled WGS sequence"/>
</dbReference>
<dbReference type="EMBL" id="ML178851">
    <property type="protein sequence ID" value="TFK97080.1"/>
    <property type="molecule type" value="Genomic_DNA"/>
</dbReference>
<gene>
    <name evidence="2" type="ORF">BDV98DRAFT_274983</name>
</gene>
<name>A0A5C3Q9L8_9AGAR</name>
<accession>A0A5C3Q9L8</accession>
<evidence type="ECO:0000256" key="1">
    <source>
        <dbReference type="SAM" id="SignalP"/>
    </source>
</evidence>
<dbReference type="AlphaFoldDB" id="A0A5C3Q9L8"/>
<keyword evidence="1" id="KW-0732">Signal</keyword>
<reference evidence="2 3" key="1">
    <citation type="journal article" date="2019" name="Nat. Ecol. Evol.">
        <title>Megaphylogeny resolves global patterns of mushroom evolution.</title>
        <authorList>
            <person name="Varga T."/>
            <person name="Krizsan K."/>
            <person name="Foldi C."/>
            <person name="Dima B."/>
            <person name="Sanchez-Garcia M."/>
            <person name="Sanchez-Ramirez S."/>
            <person name="Szollosi G.J."/>
            <person name="Szarkandi J.G."/>
            <person name="Papp V."/>
            <person name="Albert L."/>
            <person name="Andreopoulos W."/>
            <person name="Angelini C."/>
            <person name="Antonin V."/>
            <person name="Barry K.W."/>
            <person name="Bougher N.L."/>
            <person name="Buchanan P."/>
            <person name="Buyck B."/>
            <person name="Bense V."/>
            <person name="Catcheside P."/>
            <person name="Chovatia M."/>
            <person name="Cooper J."/>
            <person name="Damon W."/>
            <person name="Desjardin D."/>
            <person name="Finy P."/>
            <person name="Geml J."/>
            <person name="Haridas S."/>
            <person name="Hughes K."/>
            <person name="Justo A."/>
            <person name="Karasinski D."/>
            <person name="Kautmanova I."/>
            <person name="Kiss B."/>
            <person name="Kocsube S."/>
            <person name="Kotiranta H."/>
            <person name="LaButti K.M."/>
            <person name="Lechner B.E."/>
            <person name="Liimatainen K."/>
            <person name="Lipzen A."/>
            <person name="Lukacs Z."/>
            <person name="Mihaltcheva S."/>
            <person name="Morgado L.N."/>
            <person name="Niskanen T."/>
            <person name="Noordeloos M.E."/>
            <person name="Ohm R.A."/>
            <person name="Ortiz-Santana B."/>
            <person name="Ovrebo C."/>
            <person name="Racz N."/>
            <person name="Riley R."/>
            <person name="Savchenko A."/>
            <person name="Shiryaev A."/>
            <person name="Soop K."/>
            <person name="Spirin V."/>
            <person name="Szebenyi C."/>
            <person name="Tomsovsky M."/>
            <person name="Tulloss R.E."/>
            <person name="Uehling J."/>
            <person name="Grigoriev I.V."/>
            <person name="Vagvolgyi C."/>
            <person name="Papp T."/>
            <person name="Martin F.M."/>
            <person name="Miettinen O."/>
            <person name="Hibbett D.S."/>
            <person name="Nagy L.G."/>
        </authorList>
    </citation>
    <scope>NUCLEOTIDE SEQUENCE [LARGE SCALE GENOMIC DNA]</scope>
    <source>
        <strain evidence="2 3">CBS 309.79</strain>
    </source>
</reference>
<protein>
    <submittedName>
        <fullName evidence="2">Uncharacterized protein</fullName>
    </submittedName>
</protein>